<comment type="similarity">
    <text evidence="3 14">Belongs to the GSP F family.</text>
</comment>
<evidence type="ECO:0000256" key="4">
    <source>
        <dbReference type="ARBA" id="ARBA00022448"/>
    </source>
</evidence>
<dbReference type="GO" id="GO:0005886">
    <property type="term" value="C:plasma membrane"/>
    <property type="evidence" value="ECO:0007669"/>
    <property type="project" value="UniProtKB-SubCell"/>
</dbReference>
<evidence type="ECO:0000256" key="3">
    <source>
        <dbReference type="ARBA" id="ARBA00005745"/>
    </source>
</evidence>
<dbReference type="InterPro" id="IPR018076">
    <property type="entry name" value="T2SS_GspF_dom"/>
</dbReference>
<keyword evidence="6" id="KW-0997">Cell inner membrane</keyword>
<keyword evidence="9" id="KW-0106">Calcium</keyword>
<dbReference type="EMBL" id="DPSM01000015">
    <property type="protein sequence ID" value="HCK00068.1"/>
    <property type="molecule type" value="Genomic_DNA"/>
</dbReference>
<keyword evidence="5" id="KW-1003">Cell membrane</keyword>
<dbReference type="AlphaFoldDB" id="A0A9C7QTX8"/>
<dbReference type="InterPro" id="IPR011850">
    <property type="entry name" value="T2SS_GspF"/>
</dbReference>
<evidence type="ECO:0000256" key="16">
    <source>
        <dbReference type="SAM" id="Phobius"/>
    </source>
</evidence>
<evidence type="ECO:0000256" key="13">
    <source>
        <dbReference type="ARBA" id="ARBA00030750"/>
    </source>
</evidence>
<protein>
    <recommendedName>
        <fullName evidence="13">General secretion pathway protein F</fullName>
    </recommendedName>
</protein>
<evidence type="ECO:0000256" key="7">
    <source>
        <dbReference type="ARBA" id="ARBA00022692"/>
    </source>
</evidence>
<dbReference type="GO" id="GO:0015628">
    <property type="term" value="P:protein secretion by the type II secretion system"/>
    <property type="evidence" value="ECO:0007669"/>
    <property type="project" value="InterPro"/>
</dbReference>
<keyword evidence="8" id="KW-0479">Metal-binding</keyword>
<dbReference type="Gene3D" id="1.20.81.30">
    <property type="entry name" value="Type II secretion system (T2SS), domain F"/>
    <property type="match status" value="2"/>
</dbReference>
<evidence type="ECO:0000256" key="5">
    <source>
        <dbReference type="ARBA" id="ARBA00022475"/>
    </source>
</evidence>
<dbReference type="Proteomes" id="UP000262210">
    <property type="component" value="Unassembled WGS sequence"/>
</dbReference>
<dbReference type="InterPro" id="IPR042094">
    <property type="entry name" value="T2SS_GspF_sf"/>
</dbReference>
<evidence type="ECO:0000313" key="19">
    <source>
        <dbReference type="Proteomes" id="UP000262210"/>
    </source>
</evidence>
<sequence length="395" mass="43404">MNAYRYRASDPQGKTQRGEINADSLRAARQQLRERQLQVLHIAPTARPPRGALRPRDLALITRQLATLVGAALPLEEALHALAQQCEKPQQARLLLQVRGKVLEGASLAEAFGAFPRTFSPLFRASIAAGEASGHLAPVLTRLADHCEQTQQLKSKLTQALIYPLTLTLVAIGVIAILLAAVVPKVVEQFVHQQQALPLTTQLLMSASDTVRSYGIWALLLMLLVALFFQRWLRFPENRLRWHRRLLQLPVIGRLTLGLNIARYARTLSMLNASAVPLLEAMRISAAVLTNDHARLQLQTAAEKVREGSSLAAALEQSRLLSPMMRHMIACGENSGELGNMLGRAADIQDRAFVSQITLALGLFEPLLVVSMAGVVLFIILAILQPILQLNNLMA</sequence>
<reference evidence="18 19" key="1">
    <citation type="journal article" date="2018" name="Nat. Biotechnol.">
        <title>A standardized bacterial taxonomy based on genome phylogeny substantially revises the tree of life.</title>
        <authorList>
            <person name="Parks D.H."/>
            <person name="Chuvochina M."/>
            <person name="Waite D.W."/>
            <person name="Rinke C."/>
            <person name="Skarshewski A."/>
            <person name="Chaumeil P.A."/>
            <person name="Hugenholtz P."/>
        </authorList>
    </citation>
    <scope>NUCLEOTIDE SEQUENCE [LARGE SCALE GENOMIC DNA]</scope>
    <source>
        <strain evidence="18">UBA11264</strain>
    </source>
</reference>
<feature type="domain" description="Type II secretion system protein GspF" evidence="17">
    <location>
        <begin position="62"/>
        <end position="184"/>
    </location>
</feature>
<evidence type="ECO:0000256" key="14">
    <source>
        <dbReference type="RuleBase" id="RU003923"/>
    </source>
</evidence>
<comment type="function">
    <text evidence="1">Component of the type II secretion system inner membrane complex required for the energy-dependent secretion of extracellular factors such as proteases and toxins from the periplasm.</text>
</comment>
<evidence type="ECO:0000256" key="8">
    <source>
        <dbReference type="ARBA" id="ARBA00022723"/>
    </source>
</evidence>
<dbReference type="RefSeq" id="WP_278430941.1">
    <property type="nucleotide sequence ID" value="NZ_DPSM01000015.1"/>
</dbReference>
<evidence type="ECO:0000256" key="15">
    <source>
        <dbReference type="SAM" id="MobiDB-lite"/>
    </source>
</evidence>
<evidence type="ECO:0000256" key="11">
    <source>
        <dbReference type="ARBA" id="ARBA00022989"/>
    </source>
</evidence>
<keyword evidence="7 14" id="KW-0812">Transmembrane</keyword>
<accession>A0A9C7QTX8</accession>
<evidence type="ECO:0000256" key="9">
    <source>
        <dbReference type="ARBA" id="ARBA00022837"/>
    </source>
</evidence>
<keyword evidence="11 16" id="KW-1133">Transmembrane helix</keyword>
<feature type="transmembrane region" description="Helical" evidence="16">
    <location>
        <begin position="214"/>
        <end position="233"/>
    </location>
</feature>
<dbReference type="InterPro" id="IPR001992">
    <property type="entry name" value="T2SS_GspF/T4SS_PilC_CS"/>
</dbReference>
<evidence type="ECO:0000259" key="17">
    <source>
        <dbReference type="Pfam" id="PF00482"/>
    </source>
</evidence>
<feature type="region of interest" description="Disordered" evidence="15">
    <location>
        <begin position="1"/>
        <end position="20"/>
    </location>
</feature>
<proteinExistence type="inferred from homology"/>
<evidence type="ECO:0000256" key="1">
    <source>
        <dbReference type="ARBA" id="ARBA00002684"/>
    </source>
</evidence>
<evidence type="ECO:0000256" key="6">
    <source>
        <dbReference type="ARBA" id="ARBA00022519"/>
    </source>
</evidence>
<dbReference type="GO" id="GO:0015627">
    <property type="term" value="C:type II protein secretion system complex"/>
    <property type="evidence" value="ECO:0007669"/>
    <property type="project" value="InterPro"/>
</dbReference>
<keyword evidence="12 16" id="KW-0472">Membrane</keyword>
<evidence type="ECO:0000256" key="10">
    <source>
        <dbReference type="ARBA" id="ARBA00022927"/>
    </source>
</evidence>
<dbReference type="PANTHER" id="PTHR30012">
    <property type="entry name" value="GENERAL SECRETION PATHWAY PROTEIN"/>
    <property type="match status" value="1"/>
</dbReference>
<feature type="domain" description="Type II secretion system protein GspF" evidence="17">
    <location>
        <begin position="265"/>
        <end position="386"/>
    </location>
</feature>
<dbReference type="InterPro" id="IPR003004">
    <property type="entry name" value="GspF/PilC"/>
</dbReference>
<comment type="subcellular location">
    <subcellularLocation>
        <location evidence="2 14">Cell inner membrane</location>
        <topology evidence="2 14">Multi-pass membrane protein</topology>
    </subcellularLocation>
</comment>
<dbReference type="PRINTS" id="PR00812">
    <property type="entry name" value="BCTERIALGSPF"/>
</dbReference>
<keyword evidence="10" id="KW-0653">Protein transport</keyword>
<feature type="transmembrane region" description="Helical" evidence="16">
    <location>
        <begin position="367"/>
        <end position="388"/>
    </location>
</feature>
<evidence type="ECO:0000256" key="12">
    <source>
        <dbReference type="ARBA" id="ARBA00023136"/>
    </source>
</evidence>
<comment type="caution">
    <text evidence="18">The sequence shown here is derived from an EMBL/GenBank/DDBJ whole genome shotgun (WGS) entry which is preliminary data.</text>
</comment>
<evidence type="ECO:0000256" key="2">
    <source>
        <dbReference type="ARBA" id="ARBA00004429"/>
    </source>
</evidence>
<dbReference type="PROSITE" id="PS00874">
    <property type="entry name" value="T2SP_F"/>
    <property type="match status" value="1"/>
</dbReference>
<dbReference type="FunFam" id="1.20.81.30:FF:000001">
    <property type="entry name" value="Type II secretion system protein F"/>
    <property type="match status" value="2"/>
</dbReference>
<name>A0A9C7QTX8_9GAMM</name>
<feature type="transmembrane region" description="Helical" evidence="16">
    <location>
        <begin position="161"/>
        <end position="183"/>
    </location>
</feature>
<organism evidence="18 19">
    <name type="scientific">Serratia grimesii</name>
    <dbReference type="NCBI Taxonomy" id="82995"/>
    <lineage>
        <taxon>Bacteria</taxon>
        <taxon>Pseudomonadati</taxon>
        <taxon>Pseudomonadota</taxon>
        <taxon>Gammaproteobacteria</taxon>
        <taxon>Enterobacterales</taxon>
        <taxon>Yersiniaceae</taxon>
        <taxon>Serratia</taxon>
    </lineage>
</organism>
<evidence type="ECO:0000313" key="18">
    <source>
        <dbReference type="EMBL" id="HCK00068.1"/>
    </source>
</evidence>
<gene>
    <name evidence="18" type="primary">gspF</name>
    <name evidence="18" type="ORF">DHV72_08580</name>
</gene>
<dbReference type="NCBIfam" id="TIGR02120">
    <property type="entry name" value="GspF"/>
    <property type="match status" value="1"/>
</dbReference>
<dbReference type="PANTHER" id="PTHR30012:SF0">
    <property type="entry name" value="TYPE II SECRETION SYSTEM PROTEIN F-RELATED"/>
    <property type="match status" value="1"/>
</dbReference>
<dbReference type="Pfam" id="PF00482">
    <property type="entry name" value="T2SSF"/>
    <property type="match status" value="2"/>
</dbReference>
<keyword evidence="4 14" id="KW-0813">Transport</keyword>
<dbReference type="GO" id="GO:0046872">
    <property type="term" value="F:metal ion binding"/>
    <property type="evidence" value="ECO:0007669"/>
    <property type="project" value="UniProtKB-KW"/>
</dbReference>